<organism evidence="1 2">
    <name type="scientific">Lindgomyces ingoldianus</name>
    <dbReference type="NCBI Taxonomy" id="673940"/>
    <lineage>
        <taxon>Eukaryota</taxon>
        <taxon>Fungi</taxon>
        <taxon>Dikarya</taxon>
        <taxon>Ascomycota</taxon>
        <taxon>Pezizomycotina</taxon>
        <taxon>Dothideomycetes</taxon>
        <taxon>Pleosporomycetidae</taxon>
        <taxon>Pleosporales</taxon>
        <taxon>Lindgomycetaceae</taxon>
        <taxon>Lindgomyces</taxon>
    </lineage>
</organism>
<name>A0ACB6RG87_9PLEO</name>
<evidence type="ECO:0000313" key="1">
    <source>
        <dbReference type="EMBL" id="KAF2477486.1"/>
    </source>
</evidence>
<reference evidence="1" key="1">
    <citation type="journal article" date="2020" name="Stud. Mycol.">
        <title>101 Dothideomycetes genomes: a test case for predicting lifestyles and emergence of pathogens.</title>
        <authorList>
            <person name="Haridas S."/>
            <person name="Albert R."/>
            <person name="Binder M."/>
            <person name="Bloem J."/>
            <person name="Labutti K."/>
            <person name="Salamov A."/>
            <person name="Andreopoulos B."/>
            <person name="Baker S."/>
            <person name="Barry K."/>
            <person name="Bills G."/>
            <person name="Bluhm B."/>
            <person name="Cannon C."/>
            <person name="Castanera R."/>
            <person name="Culley D."/>
            <person name="Daum C."/>
            <person name="Ezra D."/>
            <person name="Gonzalez J."/>
            <person name="Henrissat B."/>
            <person name="Kuo A."/>
            <person name="Liang C."/>
            <person name="Lipzen A."/>
            <person name="Lutzoni F."/>
            <person name="Magnuson J."/>
            <person name="Mondo S."/>
            <person name="Nolan M."/>
            <person name="Ohm R."/>
            <person name="Pangilinan J."/>
            <person name="Park H.-J."/>
            <person name="Ramirez L."/>
            <person name="Alfaro M."/>
            <person name="Sun H."/>
            <person name="Tritt A."/>
            <person name="Yoshinaga Y."/>
            <person name="Zwiers L.-H."/>
            <person name="Turgeon B."/>
            <person name="Goodwin S."/>
            <person name="Spatafora J."/>
            <person name="Crous P."/>
            <person name="Grigoriev I."/>
        </authorList>
    </citation>
    <scope>NUCLEOTIDE SEQUENCE</scope>
    <source>
        <strain evidence="1">ATCC 200398</strain>
    </source>
</reference>
<sequence length="100" mass="10527">MTTWAWSVHRIIDALDLTLPTQIDSRRVCVTGCSRNGKDAIVAGAIEDSIALSIPQEGRQGGVGPNEVIVTTCFGNTFAEDIFAGSSTRAAVGQEAPKHA</sequence>
<gene>
    <name evidence="1" type="ORF">BDR25DRAFT_308408</name>
</gene>
<protein>
    <submittedName>
        <fullName evidence="1">Uncharacterized protein</fullName>
    </submittedName>
</protein>
<dbReference type="EMBL" id="MU003492">
    <property type="protein sequence ID" value="KAF2477486.1"/>
    <property type="molecule type" value="Genomic_DNA"/>
</dbReference>
<proteinExistence type="predicted"/>
<comment type="caution">
    <text evidence="1">The sequence shown here is derived from an EMBL/GenBank/DDBJ whole genome shotgun (WGS) entry which is preliminary data.</text>
</comment>
<evidence type="ECO:0000313" key="2">
    <source>
        <dbReference type="Proteomes" id="UP000799755"/>
    </source>
</evidence>
<keyword evidence="2" id="KW-1185">Reference proteome</keyword>
<accession>A0ACB6RG87</accession>
<dbReference type="Proteomes" id="UP000799755">
    <property type="component" value="Unassembled WGS sequence"/>
</dbReference>